<proteinExistence type="predicted"/>
<reference evidence="1 2" key="1">
    <citation type="journal article" date="2023" name="Plants (Basel)">
        <title>Bridging the Gap: Combining Genomics and Transcriptomics Approaches to Understand Stylosanthes scabra, an Orphan Legume from the Brazilian Caatinga.</title>
        <authorList>
            <person name="Ferreira-Neto J.R.C."/>
            <person name="da Silva M.D."/>
            <person name="Binneck E."/>
            <person name="de Melo N.F."/>
            <person name="da Silva R.H."/>
            <person name="de Melo A.L.T.M."/>
            <person name="Pandolfi V."/>
            <person name="Bustamante F.O."/>
            <person name="Brasileiro-Vidal A.C."/>
            <person name="Benko-Iseppon A.M."/>
        </authorList>
    </citation>
    <scope>NUCLEOTIDE SEQUENCE [LARGE SCALE GENOMIC DNA]</scope>
    <source>
        <tissue evidence="1">Leaves</tissue>
    </source>
</reference>
<gene>
    <name evidence="1" type="ORF">PIB30_021990</name>
</gene>
<dbReference type="Proteomes" id="UP001341840">
    <property type="component" value="Unassembled WGS sequence"/>
</dbReference>
<evidence type="ECO:0000313" key="2">
    <source>
        <dbReference type="Proteomes" id="UP001341840"/>
    </source>
</evidence>
<keyword evidence="2" id="KW-1185">Reference proteome</keyword>
<dbReference type="EMBL" id="JASCZI010181316">
    <property type="protein sequence ID" value="MED6181720.1"/>
    <property type="molecule type" value="Genomic_DNA"/>
</dbReference>
<sequence>MGYLAMTPWEVYGSHQKVGIKQNPVKIYPNRGILWTFRNLEAHVVMEANLLVKIHRSSALILKPLIVDHRKTTKAIVNMSNSPHNAADNNVNAENPVILVDSESSHRYHGAFHDAFS</sequence>
<evidence type="ECO:0000313" key="1">
    <source>
        <dbReference type="EMBL" id="MED6181720.1"/>
    </source>
</evidence>
<organism evidence="1 2">
    <name type="scientific">Stylosanthes scabra</name>
    <dbReference type="NCBI Taxonomy" id="79078"/>
    <lineage>
        <taxon>Eukaryota</taxon>
        <taxon>Viridiplantae</taxon>
        <taxon>Streptophyta</taxon>
        <taxon>Embryophyta</taxon>
        <taxon>Tracheophyta</taxon>
        <taxon>Spermatophyta</taxon>
        <taxon>Magnoliopsida</taxon>
        <taxon>eudicotyledons</taxon>
        <taxon>Gunneridae</taxon>
        <taxon>Pentapetalae</taxon>
        <taxon>rosids</taxon>
        <taxon>fabids</taxon>
        <taxon>Fabales</taxon>
        <taxon>Fabaceae</taxon>
        <taxon>Papilionoideae</taxon>
        <taxon>50 kb inversion clade</taxon>
        <taxon>dalbergioids sensu lato</taxon>
        <taxon>Dalbergieae</taxon>
        <taxon>Pterocarpus clade</taxon>
        <taxon>Stylosanthes</taxon>
    </lineage>
</organism>
<protein>
    <submittedName>
        <fullName evidence="1">Uncharacterized protein</fullName>
    </submittedName>
</protein>
<accession>A0ABU6W932</accession>
<comment type="caution">
    <text evidence="1">The sequence shown here is derived from an EMBL/GenBank/DDBJ whole genome shotgun (WGS) entry which is preliminary data.</text>
</comment>
<name>A0ABU6W932_9FABA</name>